<dbReference type="GO" id="GO:0030272">
    <property type="term" value="F:5-formyltetrahydrofolate cyclo-ligase activity"/>
    <property type="evidence" value="ECO:0007669"/>
    <property type="project" value="UniProtKB-EC"/>
</dbReference>
<dbReference type="InterPro" id="IPR037171">
    <property type="entry name" value="NagB/RpiA_transferase-like"/>
</dbReference>
<keyword evidence="5" id="KW-0460">Magnesium</keyword>
<dbReference type="Gene3D" id="3.40.50.10420">
    <property type="entry name" value="NagB/RpiA/CoA transferase-like"/>
    <property type="match status" value="1"/>
</dbReference>
<comment type="cofactor">
    <cofactor evidence="5">
        <name>Mg(2+)</name>
        <dbReference type="ChEBI" id="CHEBI:18420"/>
    </cofactor>
</comment>
<evidence type="ECO:0000256" key="4">
    <source>
        <dbReference type="PIRSR" id="PIRSR006806-1"/>
    </source>
</evidence>
<dbReference type="InterPro" id="IPR024185">
    <property type="entry name" value="FTHF_cligase-like_sf"/>
</dbReference>
<proteinExistence type="inferred from homology"/>
<organism evidence="6 7">
    <name type="scientific">Croceibacterium salegens</name>
    <dbReference type="NCBI Taxonomy" id="1737568"/>
    <lineage>
        <taxon>Bacteria</taxon>
        <taxon>Pseudomonadati</taxon>
        <taxon>Pseudomonadota</taxon>
        <taxon>Alphaproteobacteria</taxon>
        <taxon>Sphingomonadales</taxon>
        <taxon>Erythrobacteraceae</taxon>
        <taxon>Croceibacterium</taxon>
    </lineage>
</organism>
<dbReference type="InterPro" id="IPR002698">
    <property type="entry name" value="FTHF_cligase"/>
</dbReference>
<comment type="caution">
    <text evidence="6">The sequence shown here is derived from an EMBL/GenBank/DDBJ whole genome shotgun (WGS) entry which is preliminary data.</text>
</comment>
<keyword evidence="2 4" id="KW-0547">Nucleotide-binding</keyword>
<comment type="catalytic activity">
    <reaction evidence="5">
        <text>(6S)-5-formyl-5,6,7,8-tetrahydrofolate + ATP = (6R)-5,10-methenyltetrahydrofolate + ADP + phosphate</text>
        <dbReference type="Rhea" id="RHEA:10488"/>
        <dbReference type="ChEBI" id="CHEBI:30616"/>
        <dbReference type="ChEBI" id="CHEBI:43474"/>
        <dbReference type="ChEBI" id="CHEBI:57455"/>
        <dbReference type="ChEBI" id="CHEBI:57457"/>
        <dbReference type="ChEBI" id="CHEBI:456216"/>
        <dbReference type="EC" id="6.3.3.2"/>
    </reaction>
</comment>
<keyword evidence="5" id="KW-0479">Metal-binding</keyword>
<name>A0A6I4SUN1_9SPHN</name>
<dbReference type="GO" id="GO:0009396">
    <property type="term" value="P:folic acid-containing compound biosynthetic process"/>
    <property type="evidence" value="ECO:0007669"/>
    <property type="project" value="TreeGrafter"/>
</dbReference>
<dbReference type="PANTHER" id="PTHR23407:SF1">
    <property type="entry name" value="5-FORMYLTETRAHYDROFOLATE CYCLO-LIGASE"/>
    <property type="match status" value="1"/>
</dbReference>
<evidence type="ECO:0000256" key="5">
    <source>
        <dbReference type="RuleBase" id="RU361279"/>
    </source>
</evidence>
<feature type="binding site" evidence="4">
    <location>
        <begin position="10"/>
        <end position="14"/>
    </location>
    <ligand>
        <name>ATP</name>
        <dbReference type="ChEBI" id="CHEBI:30616"/>
    </ligand>
</feature>
<dbReference type="GO" id="GO:0035999">
    <property type="term" value="P:tetrahydrofolate interconversion"/>
    <property type="evidence" value="ECO:0007669"/>
    <property type="project" value="TreeGrafter"/>
</dbReference>
<dbReference type="NCBIfam" id="TIGR02727">
    <property type="entry name" value="MTHFS_bact"/>
    <property type="match status" value="1"/>
</dbReference>
<keyword evidence="6" id="KW-0436">Ligase</keyword>
<evidence type="ECO:0000313" key="7">
    <source>
        <dbReference type="Proteomes" id="UP000433652"/>
    </source>
</evidence>
<evidence type="ECO:0000256" key="1">
    <source>
        <dbReference type="ARBA" id="ARBA00010638"/>
    </source>
</evidence>
<dbReference type="SUPFAM" id="SSF100950">
    <property type="entry name" value="NagB/RpiA/CoA transferase-like"/>
    <property type="match status" value="1"/>
</dbReference>
<comment type="similarity">
    <text evidence="1 5">Belongs to the 5-formyltetrahydrofolate cyclo-ligase family.</text>
</comment>
<protein>
    <recommendedName>
        <fullName evidence="5">5-formyltetrahydrofolate cyclo-ligase</fullName>
        <ecNumber evidence="5">6.3.3.2</ecNumber>
    </recommendedName>
</protein>
<dbReference type="Pfam" id="PF01812">
    <property type="entry name" value="5-FTHF_cyc-lig"/>
    <property type="match status" value="1"/>
</dbReference>
<feature type="binding site" evidence="4">
    <location>
        <begin position="141"/>
        <end position="149"/>
    </location>
    <ligand>
        <name>ATP</name>
        <dbReference type="ChEBI" id="CHEBI:30616"/>
    </ligand>
</feature>
<evidence type="ECO:0000313" key="6">
    <source>
        <dbReference type="EMBL" id="MXO58700.1"/>
    </source>
</evidence>
<dbReference type="RefSeq" id="WP_159792423.1">
    <property type="nucleotide sequence ID" value="NZ_WTYM01000030.1"/>
</dbReference>
<keyword evidence="7" id="KW-1185">Reference proteome</keyword>
<evidence type="ECO:0000256" key="3">
    <source>
        <dbReference type="ARBA" id="ARBA00022840"/>
    </source>
</evidence>
<gene>
    <name evidence="6" type="ORF">GRI89_03985</name>
</gene>
<sequence>MTDPTIVSRKQEIRKRLRLARREHAAALPPQVSALVFHRPPTAVLDLVPEDAVIGLYRADPGEAPASGYAKFFHERGHTIALPWLVDLQTPMIFRAHTDPYAESDLAKGYFGLMQGSEDAPVVEPGVLFMPLVAFTANGDRLGQGGGFYDKWLGAHPDVIRIGMAWDMQEVDELPIEPHDMGLTAVVTPTRVLGPFR</sequence>
<dbReference type="GO" id="GO:0005524">
    <property type="term" value="F:ATP binding"/>
    <property type="evidence" value="ECO:0007669"/>
    <property type="project" value="UniProtKB-KW"/>
</dbReference>
<dbReference type="PANTHER" id="PTHR23407">
    <property type="entry name" value="ATPASE INHIBITOR/5-FORMYLTETRAHYDROFOLATE CYCLO-LIGASE"/>
    <property type="match status" value="1"/>
</dbReference>
<dbReference type="GO" id="GO:0046872">
    <property type="term" value="F:metal ion binding"/>
    <property type="evidence" value="ECO:0007669"/>
    <property type="project" value="UniProtKB-KW"/>
</dbReference>
<feature type="binding site" evidence="4">
    <location>
        <position position="63"/>
    </location>
    <ligand>
        <name>substrate</name>
    </ligand>
</feature>
<dbReference type="PIRSF" id="PIRSF006806">
    <property type="entry name" value="FTHF_cligase"/>
    <property type="match status" value="1"/>
</dbReference>
<accession>A0A6I4SUN1</accession>
<dbReference type="Proteomes" id="UP000433652">
    <property type="component" value="Unassembled WGS sequence"/>
</dbReference>
<dbReference type="EC" id="6.3.3.2" evidence="5"/>
<dbReference type="OrthoDB" id="9801938at2"/>
<evidence type="ECO:0000256" key="2">
    <source>
        <dbReference type="ARBA" id="ARBA00022741"/>
    </source>
</evidence>
<keyword evidence="3 4" id="KW-0067">ATP-binding</keyword>
<dbReference type="EMBL" id="WTYM01000030">
    <property type="protein sequence ID" value="MXO58700.1"/>
    <property type="molecule type" value="Genomic_DNA"/>
</dbReference>
<reference evidence="6 7" key="1">
    <citation type="submission" date="2019-12" db="EMBL/GenBank/DDBJ databases">
        <title>Genomic-based taxomic classification of the family Erythrobacteraceae.</title>
        <authorList>
            <person name="Xu L."/>
        </authorList>
    </citation>
    <scope>NUCLEOTIDE SEQUENCE [LARGE SCALE GENOMIC DNA]</scope>
    <source>
        <strain evidence="6 7">MCCC 1K01500</strain>
    </source>
</reference>
<dbReference type="AlphaFoldDB" id="A0A6I4SUN1"/>